<accession>A0AAX6FSP6</accession>
<sequence length="153" mass="16660">MGSGAPFQSLKHSSMGSITFPSEIATKTLSNTSPGDPTFSPVRNSVPSSFLTNRYKGYDLHSLILFAMEALPFSTESLAISTSLGRTAFSSSSNLTIFWKMDVPASFSFSPLMIAWSTSTCLSFCISGYAELQGSSMFSSRCRRSMAWQRATR</sequence>
<dbReference type="EMBL" id="JANAVB010000199">
    <property type="protein sequence ID" value="KAJ6853902.1"/>
    <property type="molecule type" value="Genomic_DNA"/>
</dbReference>
<dbReference type="AlphaFoldDB" id="A0AAX6FSP6"/>
<comment type="caution">
    <text evidence="1">The sequence shown here is derived from an EMBL/GenBank/DDBJ whole genome shotgun (WGS) entry which is preliminary data.</text>
</comment>
<keyword evidence="3" id="KW-1185">Reference proteome</keyword>
<evidence type="ECO:0000313" key="2">
    <source>
        <dbReference type="EMBL" id="KAJ6853902.1"/>
    </source>
</evidence>
<dbReference type="EMBL" id="JANAVB010026200">
    <property type="protein sequence ID" value="KAJ6819370.1"/>
    <property type="molecule type" value="Genomic_DNA"/>
</dbReference>
<dbReference type="Proteomes" id="UP001140949">
    <property type="component" value="Unassembled WGS sequence"/>
</dbReference>
<gene>
    <name evidence="2" type="ORF">M6B38_101180</name>
    <name evidence="1" type="ORF">M6B38_402825</name>
</gene>
<evidence type="ECO:0000313" key="3">
    <source>
        <dbReference type="Proteomes" id="UP001140949"/>
    </source>
</evidence>
<reference evidence="1" key="2">
    <citation type="submission" date="2023-04" db="EMBL/GenBank/DDBJ databases">
        <authorList>
            <person name="Bruccoleri R.E."/>
            <person name="Oakeley E.J."/>
            <person name="Faust A.-M."/>
            <person name="Dessus-Babus S."/>
            <person name="Altorfer M."/>
            <person name="Burckhardt D."/>
            <person name="Oertli M."/>
            <person name="Naumann U."/>
            <person name="Petersen F."/>
            <person name="Wong J."/>
        </authorList>
    </citation>
    <scope>NUCLEOTIDE SEQUENCE</scope>
    <source>
        <strain evidence="1">GSM-AAB239-AS_SAM_17_03QT</strain>
        <tissue evidence="1">Leaf</tissue>
    </source>
</reference>
<protein>
    <submittedName>
        <fullName evidence="1">Phenylalanine ammonia-lyase-like</fullName>
    </submittedName>
</protein>
<proteinExistence type="predicted"/>
<name>A0AAX6FSP6_IRIPA</name>
<reference evidence="1" key="1">
    <citation type="journal article" date="2023" name="GigaByte">
        <title>Genome assembly of the bearded iris, Iris pallida Lam.</title>
        <authorList>
            <person name="Bruccoleri R.E."/>
            <person name="Oakeley E.J."/>
            <person name="Faust A.M.E."/>
            <person name="Altorfer M."/>
            <person name="Dessus-Babus S."/>
            <person name="Burckhardt D."/>
            <person name="Oertli M."/>
            <person name="Naumann U."/>
            <person name="Petersen F."/>
            <person name="Wong J."/>
        </authorList>
    </citation>
    <scope>NUCLEOTIDE SEQUENCE</scope>
    <source>
        <strain evidence="1">GSM-AAB239-AS_SAM_17_03QT</strain>
    </source>
</reference>
<organism evidence="1 3">
    <name type="scientific">Iris pallida</name>
    <name type="common">Sweet iris</name>
    <dbReference type="NCBI Taxonomy" id="29817"/>
    <lineage>
        <taxon>Eukaryota</taxon>
        <taxon>Viridiplantae</taxon>
        <taxon>Streptophyta</taxon>
        <taxon>Embryophyta</taxon>
        <taxon>Tracheophyta</taxon>
        <taxon>Spermatophyta</taxon>
        <taxon>Magnoliopsida</taxon>
        <taxon>Liliopsida</taxon>
        <taxon>Asparagales</taxon>
        <taxon>Iridaceae</taxon>
        <taxon>Iridoideae</taxon>
        <taxon>Irideae</taxon>
        <taxon>Iris</taxon>
    </lineage>
</organism>
<evidence type="ECO:0000313" key="1">
    <source>
        <dbReference type="EMBL" id="KAJ6819370.1"/>
    </source>
</evidence>